<dbReference type="EMBL" id="CAKXYY010000003">
    <property type="protein sequence ID" value="CAH2351270.1"/>
    <property type="molecule type" value="Genomic_DNA"/>
</dbReference>
<dbReference type="PANTHER" id="PTHR45348">
    <property type="entry name" value="HYPOTHETICAL OXIDOREDUCTASE (EUROFUNG)"/>
    <property type="match status" value="1"/>
</dbReference>
<dbReference type="Pfam" id="PF00107">
    <property type="entry name" value="ADH_zinc_N"/>
    <property type="match status" value="1"/>
</dbReference>
<comment type="caution">
    <text evidence="2">The sequence shown here is derived from an EMBL/GenBank/DDBJ whole genome shotgun (WGS) entry which is preliminary data.</text>
</comment>
<reference evidence="2" key="1">
    <citation type="submission" date="2022-03" db="EMBL/GenBank/DDBJ databases">
        <authorList>
            <person name="Legras J.-L."/>
            <person name="Devillers H."/>
            <person name="Grondin C."/>
        </authorList>
    </citation>
    <scope>NUCLEOTIDE SEQUENCE</scope>
    <source>
        <strain evidence="2">CLIB 1423</strain>
    </source>
</reference>
<dbReference type="GO" id="GO:0016651">
    <property type="term" value="F:oxidoreductase activity, acting on NAD(P)H"/>
    <property type="evidence" value="ECO:0007669"/>
    <property type="project" value="InterPro"/>
</dbReference>
<evidence type="ECO:0000313" key="3">
    <source>
        <dbReference type="Proteomes" id="UP000837801"/>
    </source>
</evidence>
<dbReference type="OrthoDB" id="48317at2759"/>
<dbReference type="Gene3D" id="3.90.180.10">
    <property type="entry name" value="Medium-chain alcohol dehydrogenases, catalytic domain"/>
    <property type="match status" value="1"/>
</dbReference>
<dbReference type="InterPro" id="IPR011032">
    <property type="entry name" value="GroES-like_sf"/>
</dbReference>
<dbReference type="CDD" id="cd08249">
    <property type="entry name" value="enoyl_reductase_like"/>
    <property type="match status" value="1"/>
</dbReference>
<dbReference type="InterPro" id="IPR036291">
    <property type="entry name" value="NAD(P)-bd_dom_sf"/>
</dbReference>
<proteinExistence type="predicted"/>
<dbReference type="InterPro" id="IPR020843">
    <property type="entry name" value="ER"/>
</dbReference>
<dbReference type="Proteomes" id="UP000837801">
    <property type="component" value="Unassembled WGS sequence"/>
</dbReference>
<evidence type="ECO:0000313" key="2">
    <source>
        <dbReference type="EMBL" id="CAH2351270.1"/>
    </source>
</evidence>
<dbReference type="SUPFAM" id="SSF51735">
    <property type="entry name" value="NAD(P)-binding Rossmann-fold domains"/>
    <property type="match status" value="1"/>
</dbReference>
<dbReference type="AlphaFoldDB" id="A0A9P0QMG1"/>
<protein>
    <submittedName>
        <fullName evidence="2">Probable quinone oxidoreductase</fullName>
    </submittedName>
</protein>
<dbReference type="Gene3D" id="3.40.50.720">
    <property type="entry name" value="NAD(P)-binding Rossmann-like Domain"/>
    <property type="match status" value="1"/>
</dbReference>
<sequence length="378" mass="41891">MTSIKHLSVKDVHHLSDKNKDSIEIVQLSRNGSLSESENDEEEPNTQSALVITSFDEPLKLSKIPIPKLNDHDILVQNKAIGLNPIDWKAKKYRFGVYSFPWINGRESSGVVVKLGSKVSNFEINDSVIVSSTSYRDNRTSTFQEYTAIDSRLVWKLPKFLSYEDGATLGVGLVTAGTILNKSFDLSLVASEANKGKTLIIWGGSTVVGIYVTQLAKIIGLNVISISTIDHKEYLLTLGADKVIDRNLETKELIEHIPDKIHFAVDCISKETSLKLIDILVNKSVFSDHKPLFSGIVGIPKDVPSSIEVKEVIIKQFHEDIEYGSKFVQVTSELLHAKKLIPIRFKHFNDGGLDSITSGLTDLELTGAKAEKYVVSLK</sequence>
<evidence type="ECO:0000259" key="1">
    <source>
        <dbReference type="SMART" id="SM00829"/>
    </source>
</evidence>
<dbReference type="InterPro" id="IPR047122">
    <property type="entry name" value="Trans-enoyl_RdTase-like"/>
</dbReference>
<accession>A0A9P0QMG1</accession>
<dbReference type="SMART" id="SM00829">
    <property type="entry name" value="PKS_ER"/>
    <property type="match status" value="1"/>
</dbReference>
<dbReference type="SUPFAM" id="SSF50129">
    <property type="entry name" value="GroES-like"/>
    <property type="match status" value="1"/>
</dbReference>
<gene>
    <name evidence="2" type="ORF">CLIB1423_03S02476</name>
</gene>
<name>A0A9P0QMG1_9ASCO</name>
<dbReference type="Pfam" id="PF08240">
    <property type="entry name" value="ADH_N"/>
    <property type="match status" value="1"/>
</dbReference>
<keyword evidence="3" id="KW-1185">Reference proteome</keyword>
<dbReference type="InterPro" id="IPR013154">
    <property type="entry name" value="ADH-like_N"/>
</dbReference>
<dbReference type="PANTHER" id="PTHR45348:SF2">
    <property type="entry name" value="ZINC-TYPE ALCOHOL DEHYDROGENASE-LIKE PROTEIN C2E1P3.01"/>
    <property type="match status" value="1"/>
</dbReference>
<feature type="domain" description="Enoyl reductase (ER)" evidence="1">
    <location>
        <begin position="54"/>
        <end position="375"/>
    </location>
</feature>
<organism evidence="2 3">
    <name type="scientific">[Candida] railenensis</name>
    <dbReference type="NCBI Taxonomy" id="45579"/>
    <lineage>
        <taxon>Eukaryota</taxon>
        <taxon>Fungi</taxon>
        <taxon>Dikarya</taxon>
        <taxon>Ascomycota</taxon>
        <taxon>Saccharomycotina</taxon>
        <taxon>Pichiomycetes</taxon>
        <taxon>Debaryomycetaceae</taxon>
        <taxon>Kurtzmaniella</taxon>
    </lineage>
</organism>
<dbReference type="InterPro" id="IPR013149">
    <property type="entry name" value="ADH-like_C"/>
</dbReference>